<gene>
    <name evidence="3" type="ORF">POCULU_LOCUS3099</name>
</gene>
<dbReference type="InterPro" id="IPR009071">
    <property type="entry name" value="HMG_box_dom"/>
</dbReference>
<keyword evidence="4" id="KW-1185">Reference proteome</keyword>
<reference evidence="3" key="1">
    <citation type="submission" date="2021-06" db="EMBL/GenBank/DDBJ databases">
        <authorList>
            <person name="Kallberg Y."/>
            <person name="Tangrot J."/>
            <person name="Rosling A."/>
        </authorList>
    </citation>
    <scope>NUCLEOTIDE SEQUENCE</scope>
    <source>
        <strain evidence="3">IA702</strain>
    </source>
</reference>
<evidence type="ECO:0000313" key="4">
    <source>
        <dbReference type="Proteomes" id="UP000789572"/>
    </source>
</evidence>
<evidence type="ECO:0000259" key="2">
    <source>
        <dbReference type="PROSITE" id="PS50118"/>
    </source>
</evidence>
<proteinExistence type="predicted"/>
<dbReference type="InterPro" id="IPR036910">
    <property type="entry name" value="HMG_box_dom_sf"/>
</dbReference>
<dbReference type="SUPFAM" id="SSF47095">
    <property type="entry name" value="HMG-box"/>
    <property type="match status" value="1"/>
</dbReference>
<dbReference type="OrthoDB" id="6247875at2759"/>
<evidence type="ECO:0000256" key="1">
    <source>
        <dbReference type="PROSITE-ProRule" id="PRU00267"/>
    </source>
</evidence>
<organism evidence="3 4">
    <name type="scientific">Paraglomus occultum</name>
    <dbReference type="NCBI Taxonomy" id="144539"/>
    <lineage>
        <taxon>Eukaryota</taxon>
        <taxon>Fungi</taxon>
        <taxon>Fungi incertae sedis</taxon>
        <taxon>Mucoromycota</taxon>
        <taxon>Glomeromycotina</taxon>
        <taxon>Glomeromycetes</taxon>
        <taxon>Paraglomerales</taxon>
        <taxon>Paraglomeraceae</taxon>
        <taxon>Paraglomus</taxon>
    </lineage>
</organism>
<dbReference type="AlphaFoldDB" id="A0A9N8ZYM3"/>
<name>A0A9N8ZYM3_9GLOM</name>
<dbReference type="Gene3D" id="1.10.30.10">
    <property type="entry name" value="High mobility group box domain"/>
    <property type="match status" value="1"/>
</dbReference>
<keyword evidence="1" id="KW-0238">DNA-binding</keyword>
<dbReference type="GO" id="GO:0003677">
    <property type="term" value="F:DNA binding"/>
    <property type="evidence" value="ECO:0007669"/>
    <property type="project" value="UniProtKB-UniRule"/>
</dbReference>
<accession>A0A9N8ZYM3</accession>
<dbReference type="Pfam" id="PF00505">
    <property type="entry name" value="HMG_box"/>
    <property type="match status" value="1"/>
</dbReference>
<dbReference type="Proteomes" id="UP000789572">
    <property type="component" value="Unassembled WGS sequence"/>
</dbReference>
<dbReference type="PROSITE" id="PS50118">
    <property type="entry name" value="HMG_BOX_2"/>
    <property type="match status" value="1"/>
</dbReference>
<feature type="DNA-binding region" description="HMG box" evidence="1">
    <location>
        <begin position="6"/>
        <end position="77"/>
    </location>
</feature>
<feature type="domain" description="HMG box" evidence="2">
    <location>
        <begin position="6"/>
        <end position="77"/>
    </location>
</feature>
<sequence>HPKSNGPRPSNPFFLFLSDMRLQPSKPFFHCPLQRLFTKRVGDCWRQMTDQEKLPWYQRAEELRRKQKHENFEGSYIESLCSKDSGSEYITTSGKAGTENSSHSGGSQFQFHYEFINYSPKQQSFKGGIVKNKNNRQNVAAKSTNRSAGGSLNRRGHFDIPVEKLSVNSAIDTTATVMLDTVPAPVLLAPFISNQLIIFPHSQYFPYAPPTLMPTLSTESHYQIYNSFFDTNQPITDICYEFIPNEM</sequence>
<dbReference type="SMART" id="SM00398">
    <property type="entry name" value="HMG"/>
    <property type="match status" value="1"/>
</dbReference>
<evidence type="ECO:0000313" key="3">
    <source>
        <dbReference type="EMBL" id="CAG8511572.1"/>
    </source>
</evidence>
<feature type="non-terminal residue" evidence="3">
    <location>
        <position position="1"/>
    </location>
</feature>
<comment type="caution">
    <text evidence="3">The sequence shown here is derived from an EMBL/GenBank/DDBJ whole genome shotgun (WGS) entry which is preliminary data.</text>
</comment>
<keyword evidence="1" id="KW-0539">Nucleus</keyword>
<protein>
    <submittedName>
        <fullName evidence="3">384_t:CDS:1</fullName>
    </submittedName>
</protein>
<dbReference type="EMBL" id="CAJVPJ010000322">
    <property type="protein sequence ID" value="CAG8511572.1"/>
    <property type="molecule type" value="Genomic_DNA"/>
</dbReference>
<dbReference type="GO" id="GO:0005634">
    <property type="term" value="C:nucleus"/>
    <property type="evidence" value="ECO:0007669"/>
    <property type="project" value="UniProtKB-UniRule"/>
</dbReference>